<sequence>MEPSKAYSYRVISDIRLERLGLFHVETWIQGNSYFSSIFLEKKPITKGKESAPKIINDELYYIKTESSAKLIAQGIYGEPREVLEMGKIMKFDKHEKGILVLGEEVVKEKDAPFVTRKRKYRFDGRGLLRSRTSLYLLERDKFRKVLGGDFDVTDFATNGKRVVVATSEPDDEMNIQSVFELDVNNGDTKRLAGEGLVSSLAMNLRGDVVYIGHNRGKTPWAVKEVIFPEEGKSYMCGKTCGSYVLTDVFDGSKDRVVYVNDEVISMGQEGGSTNLFRIVDGKVERMTSGNHVVRFFDYDGVSLAYSVTTPEKPSLLYHEEGVYDPNPELKGFSPVEVKSEIQGWGIITGEGNPTILFIHGGPHMAYGYSYFTEFQFFASQGFNVLYANPAGSQGYGEEFARRCVGNWGGEDMRQLLQFLNDAKKQFNLSGKFGVTGGSYGGFMTNWIVTQTDVFSAAVSERSISNLVSMCGTSDIGFWFNAVESGIEDPWTEESIEKLTKMSPIYYVKRVKTPIMLIHGEDDFRCPVEQAEQFHVALRSNNVESVLVRYPGEGHEHARKGKPENMVHRLSKKLEWFEEHLKKGDSSTS</sequence>
<protein>
    <submittedName>
        <fullName evidence="3">S9 family peptidase</fullName>
    </submittedName>
</protein>
<dbReference type="InterPro" id="IPR001375">
    <property type="entry name" value="Peptidase_S9_cat"/>
</dbReference>
<accession>A0A6N0NYP8</accession>
<dbReference type="InterPro" id="IPR029058">
    <property type="entry name" value="AB_hydrolase_fold"/>
</dbReference>
<dbReference type="PANTHER" id="PTHR42776">
    <property type="entry name" value="SERINE PEPTIDASE S9 FAMILY MEMBER"/>
    <property type="match status" value="1"/>
</dbReference>
<dbReference type="GO" id="GO:0006508">
    <property type="term" value="P:proteolysis"/>
    <property type="evidence" value="ECO:0007669"/>
    <property type="project" value="InterPro"/>
</dbReference>
<evidence type="ECO:0000259" key="2">
    <source>
        <dbReference type="Pfam" id="PF00326"/>
    </source>
</evidence>
<dbReference type="GeneID" id="55641760"/>
<evidence type="ECO:0000256" key="1">
    <source>
        <dbReference type="ARBA" id="ARBA00022801"/>
    </source>
</evidence>
<organism evidence="3 4">
    <name type="scientific">Metallosphaera tengchongensis</name>
    <dbReference type="NCBI Taxonomy" id="1532350"/>
    <lineage>
        <taxon>Archaea</taxon>
        <taxon>Thermoproteota</taxon>
        <taxon>Thermoprotei</taxon>
        <taxon>Sulfolobales</taxon>
        <taxon>Sulfolobaceae</taxon>
        <taxon>Metallosphaera</taxon>
    </lineage>
</organism>
<dbReference type="Proteomes" id="UP000509301">
    <property type="component" value="Chromosome"/>
</dbReference>
<dbReference type="SUPFAM" id="SSF69304">
    <property type="entry name" value="Tricorn protease N-terminal domain"/>
    <property type="match status" value="1"/>
</dbReference>
<gene>
    <name evidence="3" type="ORF">GWK48_07385</name>
</gene>
<dbReference type="PANTHER" id="PTHR42776:SF4">
    <property type="entry name" value="ACYLAMINO-ACID-RELEASING ENZYME"/>
    <property type="match status" value="1"/>
</dbReference>
<dbReference type="Gene3D" id="3.40.50.1820">
    <property type="entry name" value="alpha/beta hydrolase"/>
    <property type="match status" value="1"/>
</dbReference>
<dbReference type="GO" id="GO:0004252">
    <property type="term" value="F:serine-type endopeptidase activity"/>
    <property type="evidence" value="ECO:0007669"/>
    <property type="project" value="TreeGrafter"/>
</dbReference>
<proteinExistence type="predicted"/>
<keyword evidence="1" id="KW-0378">Hydrolase</keyword>
<evidence type="ECO:0000313" key="3">
    <source>
        <dbReference type="EMBL" id="QKR00220.1"/>
    </source>
</evidence>
<dbReference type="EMBL" id="CP049074">
    <property type="protein sequence ID" value="QKR00220.1"/>
    <property type="molecule type" value="Genomic_DNA"/>
</dbReference>
<dbReference type="RefSeq" id="WP_174630988.1">
    <property type="nucleotide sequence ID" value="NZ_CP049074.1"/>
</dbReference>
<dbReference type="OrthoDB" id="25019at2157"/>
<feature type="domain" description="Peptidase S9 prolyl oligopeptidase catalytic" evidence="2">
    <location>
        <begin position="370"/>
        <end position="583"/>
    </location>
</feature>
<evidence type="ECO:0000313" key="4">
    <source>
        <dbReference type="Proteomes" id="UP000509301"/>
    </source>
</evidence>
<dbReference type="Pfam" id="PF00326">
    <property type="entry name" value="Peptidase_S9"/>
    <property type="match status" value="1"/>
</dbReference>
<reference evidence="3 4" key="1">
    <citation type="submission" date="2020-02" db="EMBL/GenBank/DDBJ databases">
        <title>Comparative genome analysis reveals the metabolism and evolution of the thermophilic archaeal genus Metallosphaera.</title>
        <authorList>
            <person name="Jiang C."/>
        </authorList>
    </citation>
    <scope>NUCLEOTIDE SEQUENCE [LARGE SCALE GENOMIC DNA]</scope>
    <source>
        <strain evidence="3 4">Ric-A</strain>
    </source>
</reference>
<dbReference type="AlphaFoldDB" id="A0A6N0NYP8"/>
<name>A0A6N0NYP8_9CREN</name>
<dbReference type="SUPFAM" id="SSF53474">
    <property type="entry name" value="alpha/beta-Hydrolases"/>
    <property type="match status" value="1"/>
</dbReference>
<keyword evidence="4" id="KW-1185">Reference proteome</keyword>
<dbReference type="KEGG" id="mten:GWK48_07385"/>